<organism evidence="7">
    <name type="scientific">Fopius arisanus</name>
    <dbReference type="NCBI Taxonomy" id="64838"/>
    <lineage>
        <taxon>Eukaryota</taxon>
        <taxon>Metazoa</taxon>
        <taxon>Ecdysozoa</taxon>
        <taxon>Arthropoda</taxon>
        <taxon>Hexapoda</taxon>
        <taxon>Insecta</taxon>
        <taxon>Pterygota</taxon>
        <taxon>Neoptera</taxon>
        <taxon>Endopterygota</taxon>
        <taxon>Hymenoptera</taxon>
        <taxon>Apocrita</taxon>
        <taxon>Ichneumonoidea</taxon>
        <taxon>Braconidae</taxon>
        <taxon>Opiinae</taxon>
        <taxon>Fopius</taxon>
    </lineage>
</organism>
<dbReference type="InterPro" id="IPR042178">
    <property type="entry name" value="Serpin_sf_1"/>
</dbReference>
<dbReference type="GO" id="GO:0004867">
    <property type="term" value="F:serine-type endopeptidase inhibitor activity"/>
    <property type="evidence" value="ECO:0007669"/>
    <property type="project" value="UniProtKB-KW"/>
</dbReference>
<feature type="signal peptide" evidence="5">
    <location>
        <begin position="1"/>
        <end position="20"/>
    </location>
</feature>
<dbReference type="Proteomes" id="UP000694866">
    <property type="component" value="Unplaced"/>
</dbReference>
<keyword evidence="8" id="KW-1185">Reference proteome</keyword>
<dbReference type="PROSITE" id="PS00284">
    <property type="entry name" value="SERPIN"/>
    <property type="match status" value="1"/>
</dbReference>
<keyword evidence="2" id="KW-0646">Protease inhibitor</keyword>
<keyword evidence="3" id="KW-0722">Serine protease inhibitor</keyword>
<evidence type="ECO:0000256" key="1">
    <source>
        <dbReference type="ARBA" id="ARBA00009500"/>
    </source>
</evidence>
<dbReference type="Gene3D" id="3.30.497.10">
    <property type="entry name" value="Antithrombin, subunit I, domain 2"/>
    <property type="match status" value="1"/>
</dbReference>
<gene>
    <name evidence="7" type="primary">SERPINI2_1</name>
    <name evidence="9" type="synonym">LOC105272357</name>
    <name evidence="7" type="ORF">g.51499</name>
</gene>
<proteinExistence type="inferred from homology"/>
<dbReference type="PANTHER" id="PTHR11461:SF211">
    <property type="entry name" value="GH10112P-RELATED"/>
    <property type="match status" value="1"/>
</dbReference>
<dbReference type="GO" id="GO:0005615">
    <property type="term" value="C:extracellular space"/>
    <property type="evidence" value="ECO:0007669"/>
    <property type="project" value="InterPro"/>
</dbReference>
<dbReference type="InterPro" id="IPR000215">
    <property type="entry name" value="Serpin_fam"/>
</dbReference>
<accession>A0A0C9S022</accession>
<dbReference type="InterPro" id="IPR023795">
    <property type="entry name" value="Serpin_CS"/>
</dbReference>
<comment type="similarity">
    <text evidence="1 4">Belongs to the serpin family.</text>
</comment>
<sequence length="396" mass="45179">MKAVFLALAFLALHDTRTAGQYQQIEHGMNQFAVDLFQQALKHEPENFVISPLGAYMGLAAVLYGASNVTERELRCFLRLRGIDLFTNQMNFESILDSVDVRGDVSLFITKNQFFIKPSVSVRSTFENILERTFKSSVQHVDFTDTITTAKTINSWSNRSTYTFVDKILNPDALDERTAVLLVNAVHFYGEWATSFASMGTQRGKFYIDEYTPKIVTMMFRNHLTDYGYLPRLNATFVVLPCKHSGSDRDAAINVYFILPETSKDLQHVEDNIYSLTLDDLKKTEQNFIELRMPKFKIDNTVHMGNYFHRLKAFSRGGRYHGMIDIDGPVKIGDLIQRTSFSVDEKGTWGTVAPNYRALVGARLRTEPFLFNRPFFFVVATKDLILLTGKVMEPSV</sequence>
<dbReference type="EMBL" id="GBYB01015130">
    <property type="protein sequence ID" value="JAG84897.1"/>
    <property type="molecule type" value="Transcribed_RNA"/>
</dbReference>
<protein>
    <submittedName>
        <fullName evidence="7">SERPINI2_1 protein</fullName>
    </submittedName>
    <submittedName>
        <fullName evidence="9">Serpin I2</fullName>
    </submittedName>
</protein>
<reference evidence="9" key="2">
    <citation type="submission" date="2025-04" db="UniProtKB">
        <authorList>
            <consortium name="RefSeq"/>
        </authorList>
    </citation>
    <scope>IDENTIFICATION</scope>
    <source>
        <strain evidence="9">USDA-PBARC FA_bdor</strain>
        <tissue evidence="9">Whole organism</tissue>
    </source>
</reference>
<dbReference type="InterPro" id="IPR036186">
    <property type="entry name" value="Serpin_sf"/>
</dbReference>
<evidence type="ECO:0000256" key="4">
    <source>
        <dbReference type="RuleBase" id="RU000411"/>
    </source>
</evidence>
<dbReference type="SUPFAM" id="SSF56574">
    <property type="entry name" value="Serpins"/>
    <property type="match status" value="1"/>
</dbReference>
<evidence type="ECO:0000259" key="6">
    <source>
        <dbReference type="SMART" id="SM00093"/>
    </source>
</evidence>
<evidence type="ECO:0000256" key="3">
    <source>
        <dbReference type="ARBA" id="ARBA00022900"/>
    </source>
</evidence>
<evidence type="ECO:0000256" key="5">
    <source>
        <dbReference type="SAM" id="SignalP"/>
    </source>
</evidence>
<dbReference type="OrthoDB" id="7685954at2759"/>
<evidence type="ECO:0000313" key="9">
    <source>
        <dbReference type="RefSeq" id="XP_011312762.1"/>
    </source>
</evidence>
<evidence type="ECO:0000256" key="2">
    <source>
        <dbReference type="ARBA" id="ARBA00022690"/>
    </source>
</evidence>
<dbReference type="PANTHER" id="PTHR11461">
    <property type="entry name" value="SERINE PROTEASE INHIBITOR, SERPIN"/>
    <property type="match status" value="1"/>
</dbReference>
<feature type="chain" id="PRO_5044541850" evidence="5">
    <location>
        <begin position="21"/>
        <end position="396"/>
    </location>
</feature>
<reference evidence="7" key="1">
    <citation type="submission" date="2015-01" db="EMBL/GenBank/DDBJ databases">
        <title>Transcriptome Assembly of Fopius arisanus.</title>
        <authorList>
            <person name="Geib S."/>
        </authorList>
    </citation>
    <scope>NUCLEOTIDE SEQUENCE</scope>
</reference>
<evidence type="ECO:0000313" key="8">
    <source>
        <dbReference type="Proteomes" id="UP000694866"/>
    </source>
</evidence>
<dbReference type="RefSeq" id="XP_011312762.1">
    <property type="nucleotide sequence ID" value="XM_011314460.1"/>
</dbReference>
<evidence type="ECO:0000313" key="7">
    <source>
        <dbReference type="EMBL" id="JAG84897.1"/>
    </source>
</evidence>
<dbReference type="Pfam" id="PF00079">
    <property type="entry name" value="Serpin"/>
    <property type="match status" value="1"/>
</dbReference>
<dbReference type="Gene3D" id="2.30.39.10">
    <property type="entry name" value="Alpha-1-antitrypsin, domain 1"/>
    <property type="match status" value="1"/>
</dbReference>
<dbReference type="SMART" id="SM00093">
    <property type="entry name" value="SERPIN"/>
    <property type="match status" value="1"/>
</dbReference>
<dbReference type="GeneID" id="105272357"/>
<name>A0A0C9S022_9HYME</name>
<dbReference type="InterPro" id="IPR023796">
    <property type="entry name" value="Serpin_dom"/>
</dbReference>
<dbReference type="AlphaFoldDB" id="A0A0C9S022"/>
<dbReference type="InterPro" id="IPR042185">
    <property type="entry name" value="Serpin_sf_2"/>
</dbReference>
<dbReference type="CDD" id="cd19601">
    <property type="entry name" value="serpin42Da-like"/>
    <property type="match status" value="1"/>
</dbReference>
<feature type="domain" description="Serpin" evidence="6">
    <location>
        <begin position="34"/>
        <end position="394"/>
    </location>
</feature>
<dbReference type="MEROPS" id="I04.980"/>
<accession>A0A9R1U9U2</accession>
<keyword evidence="5" id="KW-0732">Signal</keyword>
<dbReference type="KEGG" id="fas:105272357"/>